<dbReference type="Gramene" id="Pp3c2_29190V3.1">
    <property type="protein sequence ID" value="Pp3c2_29190V3.1"/>
    <property type="gene ID" value="Pp3c2_29190"/>
</dbReference>
<dbReference type="InterPro" id="IPR045058">
    <property type="entry name" value="GIMA/IAN/Toc"/>
</dbReference>
<evidence type="ECO:0000313" key="8">
    <source>
        <dbReference type="Proteomes" id="UP000006727"/>
    </source>
</evidence>
<evidence type="ECO:0000256" key="3">
    <source>
        <dbReference type="SAM" id="Coils"/>
    </source>
</evidence>
<keyword evidence="2" id="KW-0342">GTP-binding</keyword>
<dbReference type="InterPro" id="IPR006073">
    <property type="entry name" value="GTP-bd"/>
</dbReference>
<dbReference type="AlphaFoldDB" id="A0A2K1L3H5"/>
<name>A0A2K1L3H5_PHYPA</name>
<accession>A0A2K1L3H5</accession>
<feature type="domain" description="AIG1-type G" evidence="5">
    <location>
        <begin position="119"/>
        <end position="256"/>
    </location>
</feature>
<dbReference type="InterPro" id="IPR027417">
    <property type="entry name" value="P-loop_NTPase"/>
</dbReference>
<dbReference type="InParanoid" id="A0A2K1L3H5"/>
<protein>
    <recommendedName>
        <fullName evidence="9">AIG1-type G domain-containing protein</fullName>
    </recommendedName>
</protein>
<dbReference type="GO" id="GO:0005525">
    <property type="term" value="F:GTP binding"/>
    <property type="evidence" value="ECO:0007669"/>
    <property type="project" value="UniProtKB-KW"/>
</dbReference>
<keyword evidence="3" id="KW-0175">Coiled coil</keyword>
<evidence type="ECO:0000313" key="6">
    <source>
        <dbReference type="EMBL" id="PNR60566.1"/>
    </source>
</evidence>
<evidence type="ECO:0000256" key="1">
    <source>
        <dbReference type="ARBA" id="ARBA00022741"/>
    </source>
</evidence>
<keyword evidence="8" id="KW-1185">Reference proteome</keyword>
<reference evidence="7" key="3">
    <citation type="submission" date="2020-12" db="UniProtKB">
        <authorList>
            <consortium name="EnsemblPlants"/>
        </authorList>
    </citation>
    <scope>IDENTIFICATION</scope>
</reference>
<reference evidence="6 8" key="1">
    <citation type="journal article" date="2008" name="Science">
        <title>The Physcomitrella genome reveals evolutionary insights into the conquest of land by plants.</title>
        <authorList>
            <person name="Rensing S."/>
            <person name="Lang D."/>
            <person name="Zimmer A."/>
            <person name="Terry A."/>
            <person name="Salamov A."/>
            <person name="Shapiro H."/>
            <person name="Nishiyama T."/>
            <person name="Perroud P.-F."/>
            <person name="Lindquist E."/>
            <person name="Kamisugi Y."/>
            <person name="Tanahashi T."/>
            <person name="Sakakibara K."/>
            <person name="Fujita T."/>
            <person name="Oishi K."/>
            <person name="Shin-I T."/>
            <person name="Kuroki Y."/>
            <person name="Toyoda A."/>
            <person name="Suzuki Y."/>
            <person name="Hashimoto A."/>
            <person name="Yamaguchi K."/>
            <person name="Sugano A."/>
            <person name="Kohara Y."/>
            <person name="Fujiyama A."/>
            <person name="Anterola A."/>
            <person name="Aoki S."/>
            <person name="Ashton N."/>
            <person name="Barbazuk W.B."/>
            <person name="Barker E."/>
            <person name="Bennetzen J."/>
            <person name="Bezanilla M."/>
            <person name="Blankenship R."/>
            <person name="Cho S.H."/>
            <person name="Dutcher S."/>
            <person name="Estelle M."/>
            <person name="Fawcett J.A."/>
            <person name="Gundlach H."/>
            <person name="Hanada K."/>
            <person name="Heyl A."/>
            <person name="Hicks K.A."/>
            <person name="Hugh J."/>
            <person name="Lohr M."/>
            <person name="Mayer K."/>
            <person name="Melkozernov A."/>
            <person name="Murata T."/>
            <person name="Nelson D."/>
            <person name="Pils B."/>
            <person name="Prigge M."/>
            <person name="Reiss B."/>
            <person name="Renner T."/>
            <person name="Rombauts S."/>
            <person name="Rushton P."/>
            <person name="Sanderfoot A."/>
            <person name="Schween G."/>
            <person name="Shiu S.-H."/>
            <person name="Stueber K."/>
            <person name="Theodoulou F.L."/>
            <person name="Tu H."/>
            <person name="Van de Peer Y."/>
            <person name="Verrier P.J."/>
            <person name="Waters E."/>
            <person name="Wood A."/>
            <person name="Yang L."/>
            <person name="Cove D."/>
            <person name="Cuming A."/>
            <person name="Hasebe M."/>
            <person name="Lucas S."/>
            <person name="Mishler D.B."/>
            <person name="Reski R."/>
            <person name="Grigoriev I."/>
            <person name="Quatrano R.S."/>
            <person name="Boore J.L."/>
        </authorList>
    </citation>
    <scope>NUCLEOTIDE SEQUENCE [LARGE SCALE GENOMIC DNA]</scope>
    <source>
        <strain evidence="7 8">cv. Gransden 2004</strain>
    </source>
</reference>
<dbReference type="Pfam" id="PF04548">
    <property type="entry name" value="AIG1"/>
    <property type="match status" value="1"/>
</dbReference>
<sequence>MSINSLRRLDGRLIKVVWALSSAAIRSESTTIANQRNVMFMVFNDYKQNIVVTTDTARNKVGTIGDDYNSVICGITSSSDILPILTAVGGTEGFYVCTHIRMGVNEELSEDVTAWSAERVILFGRTGSGKSTVAHMLTKGSLDVASEEFEHGSDAKGVTRKVKRGQGRGWLVTDTPGFGESKIGGTVPTEEAIQKLKTFVSKIGGIHSYYIYVVQYGRLDYFDSILWNFFTRVLPNAIHNLCVVITYRNKDLTDDEKVMFQKRSTVANLMSSTPGVTEMYSIVDTGPFSVLGENIKGGSLSDVRKWISSRHLRRLYGRDKKVVWAFDSDTANNKSSSSLSNQLDIIWTMFGEKRHRSVVVALENSTARKEIARDFHSTIAECTQVNQVQLVLAAVDKANAFTMHMDISSADTDVITAWSNEKIILFGRTGSGKSTVARMLTQGGLENYSKFVPGSSAKGVTKDVTREQGRGWFVTDTPGFGESRMSGTVPTEEAIQKLKTFMSKIGGIHTHFACVIRHGRIDQYDEILWKFFVKLLSNAEENLSIIVTCCENGLTESDKTDLRRRFKECKRFTWVNFKTLPDEYKTEKLIARAKKNAEESLERLEEVLADAGLSETQFHRSNLSQETLCYLQSRSSTKASAIVKAKPFEAIAGIVHILIKRPVVYIKAMIDGGDNIDESLMLLPQ</sequence>
<keyword evidence="1" id="KW-0547">Nucleotide-binding</keyword>
<evidence type="ECO:0000259" key="5">
    <source>
        <dbReference type="Pfam" id="PF04548"/>
    </source>
</evidence>
<proteinExistence type="predicted"/>
<evidence type="ECO:0000259" key="4">
    <source>
        <dbReference type="Pfam" id="PF01926"/>
    </source>
</evidence>
<reference evidence="6 8" key="2">
    <citation type="journal article" date="2018" name="Plant J.">
        <title>The Physcomitrella patens chromosome-scale assembly reveals moss genome structure and evolution.</title>
        <authorList>
            <person name="Lang D."/>
            <person name="Ullrich K.K."/>
            <person name="Murat F."/>
            <person name="Fuchs J."/>
            <person name="Jenkins J."/>
            <person name="Haas F.B."/>
            <person name="Piednoel M."/>
            <person name="Gundlach H."/>
            <person name="Van Bel M."/>
            <person name="Meyberg R."/>
            <person name="Vives C."/>
            <person name="Morata J."/>
            <person name="Symeonidi A."/>
            <person name="Hiss M."/>
            <person name="Muchero W."/>
            <person name="Kamisugi Y."/>
            <person name="Saleh O."/>
            <person name="Blanc G."/>
            <person name="Decker E.L."/>
            <person name="van Gessel N."/>
            <person name="Grimwood J."/>
            <person name="Hayes R.D."/>
            <person name="Graham S.W."/>
            <person name="Gunter L.E."/>
            <person name="McDaniel S.F."/>
            <person name="Hoernstein S.N.W."/>
            <person name="Larsson A."/>
            <person name="Li F.W."/>
            <person name="Perroud P.F."/>
            <person name="Phillips J."/>
            <person name="Ranjan P."/>
            <person name="Rokshar D.S."/>
            <person name="Rothfels C.J."/>
            <person name="Schneider L."/>
            <person name="Shu S."/>
            <person name="Stevenson D.W."/>
            <person name="Thummler F."/>
            <person name="Tillich M."/>
            <person name="Villarreal Aguilar J.C."/>
            <person name="Widiez T."/>
            <person name="Wong G.K."/>
            <person name="Wymore A."/>
            <person name="Zhang Y."/>
            <person name="Zimmer A.D."/>
            <person name="Quatrano R.S."/>
            <person name="Mayer K.F.X."/>
            <person name="Goodstein D."/>
            <person name="Casacuberta J.M."/>
            <person name="Vandepoele K."/>
            <person name="Reski R."/>
            <person name="Cuming A.C."/>
            <person name="Tuskan G.A."/>
            <person name="Maumus F."/>
            <person name="Salse J."/>
            <person name="Schmutz J."/>
            <person name="Rensing S.A."/>
        </authorList>
    </citation>
    <scope>NUCLEOTIDE SEQUENCE [LARGE SCALE GENOMIC DNA]</scope>
    <source>
        <strain evidence="7 8">cv. Gransden 2004</strain>
    </source>
</reference>
<feature type="domain" description="G" evidence="4">
    <location>
        <begin position="422"/>
        <end position="491"/>
    </location>
</feature>
<evidence type="ECO:0008006" key="9">
    <source>
        <dbReference type="Google" id="ProtNLM"/>
    </source>
</evidence>
<feature type="coiled-coil region" evidence="3">
    <location>
        <begin position="587"/>
        <end position="614"/>
    </location>
</feature>
<dbReference type="PANTHER" id="PTHR10903:SF149">
    <property type="entry name" value="TRANSLOCASE OF CHLOROPLAST 33, CHLOROPLASTIC"/>
    <property type="match status" value="1"/>
</dbReference>
<evidence type="ECO:0000313" key="7">
    <source>
        <dbReference type="EnsemblPlants" id="Pp3c2_29190V3.1"/>
    </source>
</evidence>
<dbReference type="PaxDb" id="3218-PP1S22_128V6.1"/>
<dbReference type="GO" id="GO:0003924">
    <property type="term" value="F:GTPase activity"/>
    <property type="evidence" value="ECO:0000318"/>
    <property type="project" value="GO_Central"/>
</dbReference>
<dbReference type="EMBL" id="ABEU02000002">
    <property type="protein sequence ID" value="PNR60566.1"/>
    <property type="molecule type" value="Genomic_DNA"/>
</dbReference>
<dbReference type="PANTHER" id="PTHR10903">
    <property type="entry name" value="GTPASE, IMAP FAMILY MEMBER-RELATED"/>
    <property type="match status" value="1"/>
</dbReference>
<dbReference type="SUPFAM" id="SSF52540">
    <property type="entry name" value="P-loop containing nucleoside triphosphate hydrolases"/>
    <property type="match status" value="2"/>
</dbReference>
<evidence type="ECO:0000256" key="2">
    <source>
        <dbReference type="ARBA" id="ARBA00023134"/>
    </source>
</evidence>
<dbReference type="Gene3D" id="3.40.50.300">
    <property type="entry name" value="P-loop containing nucleotide triphosphate hydrolases"/>
    <property type="match status" value="2"/>
</dbReference>
<dbReference type="FunFam" id="3.40.50.300:FF:003852">
    <property type="entry name" value="Predicted protein"/>
    <property type="match status" value="1"/>
</dbReference>
<dbReference type="EnsemblPlants" id="Pp3c2_29190V3.1">
    <property type="protein sequence ID" value="Pp3c2_29190V3.1"/>
    <property type="gene ID" value="Pp3c2_29190"/>
</dbReference>
<dbReference type="Proteomes" id="UP000006727">
    <property type="component" value="Chromosome 2"/>
</dbReference>
<dbReference type="InterPro" id="IPR006703">
    <property type="entry name" value="G_AIG1"/>
</dbReference>
<organism evidence="6">
    <name type="scientific">Physcomitrium patens</name>
    <name type="common">Spreading-leaved earth moss</name>
    <name type="synonym">Physcomitrella patens</name>
    <dbReference type="NCBI Taxonomy" id="3218"/>
    <lineage>
        <taxon>Eukaryota</taxon>
        <taxon>Viridiplantae</taxon>
        <taxon>Streptophyta</taxon>
        <taxon>Embryophyta</taxon>
        <taxon>Bryophyta</taxon>
        <taxon>Bryophytina</taxon>
        <taxon>Bryopsida</taxon>
        <taxon>Funariidae</taxon>
        <taxon>Funariales</taxon>
        <taxon>Funariaceae</taxon>
        <taxon>Physcomitrium</taxon>
    </lineage>
</organism>
<gene>
    <name evidence="6" type="ORF">PHYPA_003359</name>
</gene>
<dbReference type="Pfam" id="PF01926">
    <property type="entry name" value="MMR_HSR1"/>
    <property type="match status" value="1"/>
</dbReference>